<evidence type="ECO:0000259" key="1">
    <source>
        <dbReference type="Pfam" id="PF10135"/>
    </source>
</evidence>
<keyword evidence="3" id="KW-1185">Reference proteome</keyword>
<sequence>MAIKPPSDIILEVSQAANPEKLRVATAKLQKLGETANTQFADVMEKVEGAKPKIEKALDQAKTHLASAKQVPYSYEPSMPFDVNRARLKMRNDTATTTRVADAGPSGADRRTKAMQDFEAMVLQSFIGSMLPQNAEQVYGEGTAGDIWKSMLAEQLGKQMARSGGIGIADRLLNKDAQMPDRQPPVSQPAQLAAMHANISRF</sequence>
<evidence type="ECO:0000313" key="2">
    <source>
        <dbReference type="EMBL" id="MFC5069743.1"/>
    </source>
</evidence>
<dbReference type="Proteomes" id="UP001595796">
    <property type="component" value="Unassembled WGS sequence"/>
</dbReference>
<gene>
    <name evidence="2" type="ORF">ACFPFW_17145</name>
</gene>
<comment type="caution">
    <text evidence="2">The sequence shown here is derived from an EMBL/GenBank/DDBJ whole genome shotgun (WGS) entry which is preliminary data.</text>
</comment>
<proteinExistence type="predicted"/>
<reference evidence="3" key="1">
    <citation type="journal article" date="2019" name="Int. J. Syst. Evol. Microbiol.">
        <title>The Global Catalogue of Microorganisms (GCM) 10K type strain sequencing project: providing services to taxonomists for standard genome sequencing and annotation.</title>
        <authorList>
            <consortium name="The Broad Institute Genomics Platform"/>
            <consortium name="The Broad Institute Genome Sequencing Center for Infectious Disease"/>
            <person name="Wu L."/>
            <person name="Ma J."/>
        </authorList>
    </citation>
    <scope>NUCLEOTIDE SEQUENCE [LARGE SCALE GENOMIC DNA]</scope>
    <source>
        <strain evidence="3">CGMCC 1.16444</strain>
    </source>
</reference>
<evidence type="ECO:0000313" key="3">
    <source>
        <dbReference type="Proteomes" id="UP001595796"/>
    </source>
</evidence>
<dbReference type="RefSeq" id="WP_114956243.1">
    <property type="nucleotide sequence ID" value="NZ_JBHSJF010000008.1"/>
</dbReference>
<dbReference type="EMBL" id="JBHSJF010000008">
    <property type="protein sequence ID" value="MFC5069743.1"/>
    <property type="molecule type" value="Genomic_DNA"/>
</dbReference>
<feature type="domain" description="Flagellar protein FlgJ N-terminal" evidence="1">
    <location>
        <begin position="138"/>
        <end position="173"/>
    </location>
</feature>
<accession>A0ABV9Z432</accession>
<name>A0ABV9Z432_9HYPH</name>
<protein>
    <submittedName>
        <fullName evidence="2">Rod-binding protein</fullName>
    </submittedName>
</protein>
<dbReference type="Pfam" id="PF10135">
    <property type="entry name" value="Rod-binding"/>
    <property type="match status" value="1"/>
</dbReference>
<dbReference type="InterPro" id="IPR019301">
    <property type="entry name" value="Flagellar_prot_FlgJ_N"/>
</dbReference>
<organism evidence="2 3">
    <name type="scientific">Flaviflagellibacter deserti</name>
    <dbReference type="NCBI Taxonomy" id="2267266"/>
    <lineage>
        <taxon>Bacteria</taxon>
        <taxon>Pseudomonadati</taxon>
        <taxon>Pseudomonadota</taxon>
        <taxon>Alphaproteobacteria</taxon>
        <taxon>Hyphomicrobiales</taxon>
        <taxon>Flaviflagellibacter</taxon>
    </lineage>
</organism>